<gene>
    <name evidence="2" type="ORF">C7381_11124</name>
</gene>
<dbReference type="EMBL" id="QEKV01000011">
    <property type="protein sequence ID" value="PVY89095.1"/>
    <property type="molecule type" value="Genomic_DNA"/>
</dbReference>
<protein>
    <submittedName>
        <fullName evidence="2">ABC-2 type transport system permease protein</fullName>
    </submittedName>
</protein>
<keyword evidence="1" id="KW-0812">Transmembrane</keyword>
<dbReference type="PANTHER" id="PTHR36832">
    <property type="entry name" value="SLR1174 PROTEIN-RELATED"/>
    <property type="match status" value="1"/>
</dbReference>
<dbReference type="AlphaFoldDB" id="A0A2U1DN29"/>
<dbReference type="Pfam" id="PF06182">
    <property type="entry name" value="ABC2_membrane_6"/>
    <property type="match status" value="1"/>
</dbReference>
<evidence type="ECO:0000256" key="1">
    <source>
        <dbReference type="SAM" id="Phobius"/>
    </source>
</evidence>
<accession>A0A2U1DN29</accession>
<feature type="transmembrane region" description="Helical" evidence="1">
    <location>
        <begin position="176"/>
        <end position="194"/>
    </location>
</feature>
<feature type="transmembrane region" description="Helical" evidence="1">
    <location>
        <begin position="21"/>
        <end position="40"/>
    </location>
</feature>
<dbReference type="InterPro" id="IPR010390">
    <property type="entry name" value="ABC-2_transporter-like"/>
</dbReference>
<feature type="transmembrane region" description="Helical" evidence="1">
    <location>
        <begin position="135"/>
        <end position="164"/>
    </location>
</feature>
<feature type="transmembrane region" description="Helical" evidence="1">
    <location>
        <begin position="109"/>
        <end position="129"/>
    </location>
</feature>
<keyword evidence="1" id="KW-1133">Transmembrane helix</keyword>
<dbReference type="Proteomes" id="UP000245793">
    <property type="component" value="Unassembled WGS sequence"/>
</dbReference>
<dbReference type="PANTHER" id="PTHR36832:SF1">
    <property type="entry name" value="SLR1174 PROTEIN"/>
    <property type="match status" value="1"/>
</dbReference>
<comment type="caution">
    <text evidence="2">The sequence shown here is derived from an EMBL/GenBank/DDBJ whole genome shotgun (WGS) entry which is preliminary data.</text>
</comment>
<evidence type="ECO:0000313" key="3">
    <source>
        <dbReference type="Proteomes" id="UP000245793"/>
    </source>
</evidence>
<evidence type="ECO:0000313" key="2">
    <source>
        <dbReference type="EMBL" id="PVY89095.1"/>
    </source>
</evidence>
<feature type="transmembrane region" description="Helical" evidence="1">
    <location>
        <begin position="226"/>
        <end position="248"/>
    </location>
</feature>
<keyword evidence="1" id="KW-0472">Membrane</keyword>
<organism evidence="2 3">
    <name type="scientific">Ezakiella coagulans</name>
    <dbReference type="NCBI Taxonomy" id="46507"/>
    <lineage>
        <taxon>Bacteria</taxon>
        <taxon>Bacillati</taxon>
        <taxon>Bacillota</taxon>
        <taxon>Tissierellia</taxon>
        <taxon>Ezakiella</taxon>
    </lineage>
</organism>
<proteinExistence type="predicted"/>
<sequence length="259" mass="29898">MKKYIRLFKTGILNSSAFKMDFYFGFITIPIQVIISWYFWKYANLENVGRGFTLNSIVLYFLIVNILSIIYSPAMYVCYESMELINSGNIITWMTRPIDIRLLKLFEKVGNFFVISIVPIALYIVLAIFTKSISLSVALLGIVSTFLGFTILFFVQLIIGFLSFWFNQVLTFRDMIFDIMWMLGGIVLPIDFFPELLRNISLWSPLSYSYYIPAKIMAGIMPTEDILKFLILQIVWILGLYLLSGLIYKKGKNKTVQGG</sequence>
<dbReference type="RefSeq" id="WP_165803639.1">
    <property type="nucleotide sequence ID" value="NZ_QEKV01000011.1"/>
</dbReference>
<reference evidence="2 3" key="1">
    <citation type="submission" date="2018-04" db="EMBL/GenBank/DDBJ databases">
        <title>Genomic Encyclopedia of Type Strains, Phase IV (KMG-IV): sequencing the most valuable type-strain genomes for metagenomic binning, comparative biology and taxonomic classification.</title>
        <authorList>
            <person name="Goeker M."/>
        </authorList>
    </citation>
    <scope>NUCLEOTIDE SEQUENCE [LARGE SCALE GENOMIC DNA]</scope>
    <source>
        <strain evidence="2 3">DSM 20705</strain>
    </source>
</reference>
<keyword evidence="3" id="KW-1185">Reference proteome</keyword>
<name>A0A2U1DN29_9FIRM</name>
<feature type="transmembrane region" description="Helical" evidence="1">
    <location>
        <begin position="52"/>
        <end position="72"/>
    </location>
</feature>